<name>A0ABT0Q446_9RHOB</name>
<dbReference type="InterPro" id="IPR036188">
    <property type="entry name" value="FAD/NAD-bd_sf"/>
</dbReference>
<comment type="caution">
    <text evidence="2">The sequence shown here is derived from an EMBL/GenBank/DDBJ whole genome shotgun (WGS) entry which is preliminary data.</text>
</comment>
<dbReference type="EMBL" id="JAMFMB010000009">
    <property type="protein sequence ID" value="MCL6283669.1"/>
    <property type="molecule type" value="Genomic_DNA"/>
</dbReference>
<dbReference type="InterPro" id="IPR050464">
    <property type="entry name" value="Zeta_carotene_desat/Oxidored"/>
</dbReference>
<dbReference type="SUPFAM" id="SSF51905">
    <property type="entry name" value="FAD/NAD(P)-binding domain"/>
    <property type="match status" value="1"/>
</dbReference>
<evidence type="ECO:0000259" key="1">
    <source>
        <dbReference type="Pfam" id="PF01593"/>
    </source>
</evidence>
<feature type="domain" description="Amine oxidase" evidence="1">
    <location>
        <begin position="20"/>
        <end position="295"/>
    </location>
</feature>
<evidence type="ECO:0000313" key="2">
    <source>
        <dbReference type="EMBL" id="MCL6283669.1"/>
    </source>
</evidence>
<dbReference type="Gene3D" id="3.50.50.60">
    <property type="entry name" value="FAD/NAD(P)-binding domain"/>
    <property type="match status" value="1"/>
</dbReference>
<reference evidence="2" key="1">
    <citation type="submission" date="2022-05" db="EMBL/GenBank/DDBJ databases">
        <authorList>
            <person name="Park J.-S."/>
        </authorList>
    </citation>
    <scope>NUCLEOTIDE SEQUENCE</scope>
    <source>
        <strain evidence="2">2012CJ41-6</strain>
    </source>
</reference>
<organism evidence="2 3">
    <name type="scientific">Ruegeria spongiae</name>
    <dbReference type="NCBI Taxonomy" id="2942209"/>
    <lineage>
        <taxon>Bacteria</taxon>
        <taxon>Pseudomonadati</taxon>
        <taxon>Pseudomonadota</taxon>
        <taxon>Alphaproteobacteria</taxon>
        <taxon>Rhodobacterales</taxon>
        <taxon>Roseobacteraceae</taxon>
        <taxon>Ruegeria</taxon>
    </lineage>
</organism>
<dbReference type="PANTHER" id="PTHR42923">
    <property type="entry name" value="PROTOPORPHYRINOGEN OXIDASE"/>
    <property type="match status" value="1"/>
</dbReference>
<dbReference type="InterPro" id="IPR002937">
    <property type="entry name" value="Amino_oxidase"/>
</dbReference>
<dbReference type="Pfam" id="PF01593">
    <property type="entry name" value="Amino_oxidase"/>
    <property type="match status" value="1"/>
</dbReference>
<accession>A0ABT0Q446</accession>
<dbReference type="Proteomes" id="UP001203880">
    <property type="component" value="Unassembled WGS sequence"/>
</dbReference>
<protein>
    <submittedName>
        <fullName evidence="2">FAD-dependent oxidoreductase</fullName>
    </submittedName>
</protein>
<evidence type="ECO:0000313" key="3">
    <source>
        <dbReference type="Proteomes" id="UP001203880"/>
    </source>
</evidence>
<dbReference type="RefSeq" id="WP_249709051.1">
    <property type="nucleotide sequence ID" value="NZ_JAMFMB010000009.1"/>
</dbReference>
<gene>
    <name evidence="2" type="ORF">M3P21_09010</name>
</gene>
<keyword evidence="3" id="KW-1185">Reference proteome</keyword>
<proteinExistence type="predicted"/>
<dbReference type="PANTHER" id="PTHR42923:SF17">
    <property type="entry name" value="AMINE OXIDASE DOMAIN-CONTAINING PROTEIN"/>
    <property type="match status" value="1"/>
</dbReference>
<dbReference type="Gene3D" id="3.90.660.20">
    <property type="entry name" value="Protoporphyrinogen oxidase, mitochondrial, domain 2"/>
    <property type="match status" value="1"/>
</dbReference>
<sequence>MPFEHSAGAPRKIAVIGGGISGMGAANLLADTHNVTLYEAEGRLGGHARTVIAGKHGDQPVDTGFIVFNRATYPRLIGLFDKLDVPVAESNMSFAVSARGGAVEYALHGADAMFAQRRNMARPGFLRMVRDLFRFNANAAAYAQDRDITVGELLQRLGTGSWFRKYYLEPFSGAIWSTPKDKILDFPAWAMIRFFENHALLNYDGQHQWYTVRGGSVEYVRRLQLAMQRKGVSLRLGAPIDGVRRTSLGPLVKTSGAEWELYDEVVFATHSDDTLALLSDATPSEQAALSAIRYQPNHAVLHADTSLMPRRRKCWASWNHTEDAQPQSDRIDLTYWMNALQPIPEHDPLFVTLNSRRRIREELIYEEATFRHPVFDAAALAAQEKIAGFNGTAATWFCGAWMRNGFHEDGLASAVSVVEGINRVALTPMAAE</sequence>
<dbReference type="Gene3D" id="1.10.3110.10">
    <property type="entry name" value="protoporphyrinogen ix oxidase, domain 3"/>
    <property type="match status" value="1"/>
</dbReference>